<name>A0A2P4ZLJ7_9HYPO</name>
<evidence type="ECO:0000259" key="3">
    <source>
        <dbReference type="Pfam" id="PF05368"/>
    </source>
</evidence>
<proteinExistence type="predicted"/>
<dbReference type="EMBL" id="JPDN02000019">
    <property type="protein sequence ID" value="PON25170.1"/>
    <property type="molecule type" value="Genomic_DNA"/>
</dbReference>
<dbReference type="InterPro" id="IPR051609">
    <property type="entry name" value="NmrA/Isoflavone_reductase-like"/>
</dbReference>
<keyword evidence="1" id="KW-0521">NADP</keyword>
<dbReference type="Gene3D" id="3.40.50.720">
    <property type="entry name" value="NAD(P)-binding Rossmann-like Domain"/>
    <property type="match status" value="1"/>
</dbReference>
<comment type="caution">
    <text evidence="4">The sequence shown here is derived from an EMBL/GenBank/DDBJ whole genome shotgun (WGS) entry which is preliminary data.</text>
</comment>
<dbReference type="GeneID" id="29983130"/>
<evidence type="ECO:0000313" key="5">
    <source>
        <dbReference type="Proteomes" id="UP000054821"/>
    </source>
</evidence>
<evidence type="ECO:0000313" key="4">
    <source>
        <dbReference type="EMBL" id="PON25170.1"/>
    </source>
</evidence>
<dbReference type="InterPro" id="IPR008030">
    <property type="entry name" value="NmrA-like"/>
</dbReference>
<dbReference type="GO" id="GO:0016491">
    <property type="term" value="F:oxidoreductase activity"/>
    <property type="evidence" value="ECO:0007669"/>
    <property type="project" value="UniProtKB-KW"/>
</dbReference>
<dbReference type="Pfam" id="PF05368">
    <property type="entry name" value="NmrA"/>
    <property type="match status" value="1"/>
</dbReference>
<keyword evidence="5" id="KW-1185">Reference proteome</keyword>
<dbReference type="STRING" id="398673.A0A2P4ZLJ7"/>
<evidence type="ECO:0000256" key="2">
    <source>
        <dbReference type="ARBA" id="ARBA00023002"/>
    </source>
</evidence>
<organism evidence="4 5">
    <name type="scientific">Trichoderma gamsii</name>
    <dbReference type="NCBI Taxonomy" id="398673"/>
    <lineage>
        <taxon>Eukaryota</taxon>
        <taxon>Fungi</taxon>
        <taxon>Dikarya</taxon>
        <taxon>Ascomycota</taxon>
        <taxon>Pezizomycotina</taxon>
        <taxon>Sordariomycetes</taxon>
        <taxon>Hypocreomycetidae</taxon>
        <taxon>Hypocreales</taxon>
        <taxon>Hypocreaceae</taxon>
        <taxon>Trichoderma</taxon>
    </lineage>
</organism>
<feature type="domain" description="NmrA-like" evidence="3">
    <location>
        <begin position="52"/>
        <end position="208"/>
    </location>
</feature>
<dbReference type="PANTHER" id="PTHR47706:SF9">
    <property type="entry name" value="NMRA-LIKE DOMAIN-CONTAINING PROTEIN-RELATED"/>
    <property type="match status" value="1"/>
</dbReference>
<dbReference type="PANTHER" id="PTHR47706">
    <property type="entry name" value="NMRA-LIKE FAMILY PROTEIN"/>
    <property type="match status" value="1"/>
</dbReference>
<gene>
    <name evidence="4" type="ORF">TGAM01_v205856</name>
</gene>
<protein>
    <recommendedName>
        <fullName evidence="3">NmrA-like domain-containing protein</fullName>
    </recommendedName>
</protein>
<dbReference type="RefSeq" id="XP_018663813.1">
    <property type="nucleotide sequence ID" value="XM_018803047.1"/>
</dbReference>
<accession>A0A2P4ZLJ7</accession>
<evidence type="ECO:0000256" key="1">
    <source>
        <dbReference type="ARBA" id="ARBA00022857"/>
    </source>
</evidence>
<keyword evidence="2" id="KW-0560">Oxidoreductase</keyword>
<sequence length="263" mass="29625">MAYRKIGVFGATGHLGSELTRALVDEGFEVVPFSRQNTVVAGIPTQPLGSLVGFDVIISAVGHQGMYEQIPLIDRAKKDGVKRFIASEFGVDHRTVTSPFFEAKREIAKYVQEASFPDGWTAVASGFLEWTIPLFVKVDSQTSLITVAGSGKTQYPFIIRYDIGRILAETFRNPSKYKDTWIFAANSWLSLDEIAQYVQNESQLELKIQHEELNEKTPVLQLLEQDGLQIFERSQQSDFAKQQADIKEVIKGYFKPYFEKTAN</sequence>
<dbReference type="InterPro" id="IPR036291">
    <property type="entry name" value="NAD(P)-bd_dom_sf"/>
</dbReference>
<dbReference type="Proteomes" id="UP000054821">
    <property type="component" value="Unassembled WGS sequence"/>
</dbReference>
<dbReference type="AlphaFoldDB" id="A0A2P4ZLJ7"/>
<dbReference type="SUPFAM" id="SSF51735">
    <property type="entry name" value="NAD(P)-binding Rossmann-fold domains"/>
    <property type="match status" value="1"/>
</dbReference>
<reference evidence="4 5" key="1">
    <citation type="journal article" date="2016" name="Genome Announc.">
        <title>Draft Whole-Genome Sequence of Trichoderma gamsii T6085, a Promising Biocontrol Agent of Fusarium Head Blight on Wheat.</title>
        <authorList>
            <person name="Baroncelli R."/>
            <person name="Zapparata A."/>
            <person name="Piaggeschi G."/>
            <person name="Sarrocco S."/>
            <person name="Vannacci G."/>
        </authorList>
    </citation>
    <scope>NUCLEOTIDE SEQUENCE [LARGE SCALE GENOMIC DNA]</scope>
    <source>
        <strain evidence="4 5">T6085</strain>
    </source>
</reference>